<keyword evidence="3 9" id="KW-0645">Protease</keyword>
<evidence type="ECO:0000256" key="9">
    <source>
        <dbReference type="HAMAP-Rule" id="MF_00161"/>
    </source>
</evidence>
<sequence length="171" mass="17504">MNVQNPARTRAIRARVALAATVVLLAAVDLGLKAWAVRALADGTVVDLRVIQLRLAFNPGVAFSLGDTLPSGVVLGVTGVIVAGLAVFAWRTAPTATLPVRLALAAMLAGAVANLVDRAGDGVVTDYLHTGWFPTFNLADAFLTLGAVALVVASLFTAGSPDSTDTKEAAQ</sequence>
<reference evidence="13" key="1">
    <citation type="journal article" date="2019" name="Int. J. Syst. Evol. Microbiol.">
        <title>The Global Catalogue of Microorganisms (GCM) 10K type strain sequencing project: providing services to taxonomists for standard genome sequencing and annotation.</title>
        <authorList>
            <consortium name="The Broad Institute Genomics Platform"/>
            <consortium name="The Broad Institute Genome Sequencing Center for Infectious Disease"/>
            <person name="Wu L."/>
            <person name="Ma J."/>
        </authorList>
    </citation>
    <scope>NUCLEOTIDE SEQUENCE [LARGE SCALE GENOMIC DNA]</scope>
    <source>
        <strain evidence="13">JCM 15589</strain>
    </source>
</reference>
<comment type="similarity">
    <text evidence="1 9 11">Belongs to the peptidase A8 family.</text>
</comment>
<protein>
    <recommendedName>
        <fullName evidence="9">Lipoprotein signal peptidase</fullName>
        <ecNumber evidence="9">3.4.23.36</ecNumber>
    </recommendedName>
    <alternativeName>
        <fullName evidence="9">Prolipoprotein signal peptidase</fullName>
    </alternativeName>
    <alternativeName>
        <fullName evidence="9">Signal peptidase II</fullName>
        <shortName evidence="9">SPase II</shortName>
    </alternativeName>
</protein>
<proteinExistence type="inferred from homology"/>
<dbReference type="InterPro" id="IPR001872">
    <property type="entry name" value="Peptidase_A8"/>
</dbReference>
<feature type="active site" evidence="9">
    <location>
        <position position="140"/>
    </location>
</feature>
<comment type="caution">
    <text evidence="9">Lacks conserved residue(s) required for the propagation of feature annotation.</text>
</comment>
<dbReference type="HAMAP" id="MF_00161">
    <property type="entry name" value="LspA"/>
    <property type="match status" value="1"/>
</dbReference>
<evidence type="ECO:0000256" key="4">
    <source>
        <dbReference type="ARBA" id="ARBA00022692"/>
    </source>
</evidence>
<organism evidence="12 13">
    <name type="scientific">Isoptericola hypogeus</name>
    <dbReference type="NCBI Taxonomy" id="300179"/>
    <lineage>
        <taxon>Bacteria</taxon>
        <taxon>Bacillati</taxon>
        <taxon>Actinomycetota</taxon>
        <taxon>Actinomycetes</taxon>
        <taxon>Micrococcales</taxon>
        <taxon>Promicromonosporaceae</taxon>
        <taxon>Isoptericola</taxon>
    </lineage>
</organism>
<dbReference type="PROSITE" id="PS00855">
    <property type="entry name" value="SPASE_II"/>
    <property type="match status" value="1"/>
</dbReference>
<evidence type="ECO:0000256" key="3">
    <source>
        <dbReference type="ARBA" id="ARBA00022670"/>
    </source>
</evidence>
<accession>A0ABP4VWA2</accession>
<comment type="catalytic activity">
    <reaction evidence="9 10">
        <text>Release of signal peptides from bacterial membrane prolipoproteins. Hydrolyzes -Xaa-Yaa-Zaa-|-(S,diacylglyceryl)Cys-, in which Xaa is hydrophobic (preferably Leu), and Yaa (Ala or Ser) and Zaa (Gly or Ala) have small, neutral side chains.</text>
        <dbReference type="EC" id="3.4.23.36"/>
    </reaction>
</comment>
<dbReference type="PRINTS" id="PR00781">
    <property type="entry name" value="LIPOSIGPTASE"/>
</dbReference>
<evidence type="ECO:0000256" key="6">
    <source>
        <dbReference type="ARBA" id="ARBA00022801"/>
    </source>
</evidence>
<keyword evidence="2 9" id="KW-1003">Cell membrane</keyword>
<keyword evidence="6 9" id="KW-0378">Hydrolase</keyword>
<evidence type="ECO:0000256" key="8">
    <source>
        <dbReference type="ARBA" id="ARBA00023136"/>
    </source>
</evidence>
<evidence type="ECO:0000256" key="7">
    <source>
        <dbReference type="ARBA" id="ARBA00022989"/>
    </source>
</evidence>
<comment type="subcellular location">
    <subcellularLocation>
        <location evidence="9">Cell membrane</location>
        <topology evidence="9">Multi-pass membrane protein</topology>
    </subcellularLocation>
</comment>
<feature type="transmembrane region" description="Helical" evidence="9">
    <location>
        <begin position="136"/>
        <end position="158"/>
    </location>
</feature>
<evidence type="ECO:0000256" key="11">
    <source>
        <dbReference type="RuleBase" id="RU004181"/>
    </source>
</evidence>
<feature type="transmembrane region" description="Helical" evidence="9">
    <location>
        <begin position="73"/>
        <end position="91"/>
    </location>
</feature>
<feature type="active site" evidence="9">
    <location>
        <position position="126"/>
    </location>
</feature>
<dbReference type="NCBIfam" id="TIGR00077">
    <property type="entry name" value="lspA"/>
    <property type="match status" value="1"/>
</dbReference>
<evidence type="ECO:0000256" key="1">
    <source>
        <dbReference type="ARBA" id="ARBA00006139"/>
    </source>
</evidence>
<gene>
    <name evidence="9" type="primary">lspA</name>
    <name evidence="12" type="ORF">GCM10009809_39190</name>
</gene>
<keyword evidence="8 9" id="KW-0472">Membrane</keyword>
<evidence type="ECO:0000256" key="2">
    <source>
        <dbReference type="ARBA" id="ARBA00022475"/>
    </source>
</evidence>
<dbReference type="Proteomes" id="UP001501138">
    <property type="component" value="Unassembled WGS sequence"/>
</dbReference>
<keyword evidence="13" id="KW-1185">Reference proteome</keyword>
<evidence type="ECO:0000256" key="5">
    <source>
        <dbReference type="ARBA" id="ARBA00022750"/>
    </source>
</evidence>
<evidence type="ECO:0000313" key="12">
    <source>
        <dbReference type="EMBL" id="GAA1739840.1"/>
    </source>
</evidence>
<dbReference type="PANTHER" id="PTHR33695:SF1">
    <property type="entry name" value="LIPOPROTEIN SIGNAL PEPTIDASE"/>
    <property type="match status" value="1"/>
</dbReference>
<feature type="transmembrane region" description="Helical" evidence="9">
    <location>
        <begin position="98"/>
        <end position="116"/>
    </location>
</feature>
<evidence type="ECO:0000256" key="10">
    <source>
        <dbReference type="RuleBase" id="RU000594"/>
    </source>
</evidence>
<name>A0ABP4VWA2_9MICO</name>
<keyword evidence="5 9" id="KW-0064">Aspartyl protease</keyword>
<evidence type="ECO:0000313" key="13">
    <source>
        <dbReference type="Proteomes" id="UP001501138"/>
    </source>
</evidence>
<dbReference type="EMBL" id="BAAAPM010000009">
    <property type="protein sequence ID" value="GAA1739840.1"/>
    <property type="molecule type" value="Genomic_DNA"/>
</dbReference>
<dbReference type="EC" id="3.4.23.36" evidence="9"/>
<keyword evidence="4 9" id="KW-0812">Transmembrane</keyword>
<dbReference type="Pfam" id="PF01252">
    <property type="entry name" value="Peptidase_A8"/>
    <property type="match status" value="1"/>
</dbReference>
<dbReference type="PANTHER" id="PTHR33695">
    <property type="entry name" value="LIPOPROTEIN SIGNAL PEPTIDASE"/>
    <property type="match status" value="1"/>
</dbReference>
<comment type="function">
    <text evidence="9 10">This protein specifically catalyzes the removal of signal peptides from prolipoproteins.</text>
</comment>
<comment type="pathway">
    <text evidence="9">Protein modification; lipoprotein biosynthesis (signal peptide cleavage).</text>
</comment>
<keyword evidence="7 9" id="KW-1133">Transmembrane helix</keyword>
<comment type="caution">
    <text evidence="12">The sequence shown here is derived from an EMBL/GenBank/DDBJ whole genome shotgun (WGS) entry which is preliminary data.</text>
</comment>
<dbReference type="RefSeq" id="WP_344250531.1">
    <property type="nucleotide sequence ID" value="NZ_BAAAPM010000009.1"/>
</dbReference>